<reference evidence="3" key="1">
    <citation type="submission" date="2023-06" db="EMBL/GenBank/DDBJ databases">
        <title>Survivors Of The Sea: Transcriptome response of Skeletonema marinoi to long-term dormancy.</title>
        <authorList>
            <person name="Pinder M.I.M."/>
            <person name="Kourtchenko O."/>
            <person name="Robertson E.K."/>
            <person name="Larsson T."/>
            <person name="Maumus F."/>
            <person name="Osuna-Cruz C.M."/>
            <person name="Vancaester E."/>
            <person name="Stenow R."/>
            <person name="Vandepoele K."/>
            <person name="Ploug H."/>
            <person name="Bruchert V."/>
            <person name="Godhe A."/>
            <person name="Topel M."/>
        </authorList>
    </citation>
    <scope>NUCLEOTIDE SEQUENCE</scope>
    <source>
        <strain evidence="3">R05AC</strain>
    </source>
</reference>
<keyword evidence="4" id="KW-1185">Reference proteome</keyword>
<dbReference type="AlphaFoldDB" id="A0AAD8YEB1"/>
<gene>
    <name evidence="3" type="ORF">QTG54_004034</name>
</gene>
<feature type="compositionally biased region" description="Low complexity" evidence="1">
    <location>
        <begin position="389"/>
        <end position="399"/>
    </location>
</feature>
<organism evidence="3 4">
    <name type="scientific">Skeletonema marinoi</name>
    <dbReference type="NCBI Taxonomy" id="267567"/>
    <lineage>
        <taxon>Eukaryota</taxon>
        <taxon>Sar</taxon>
        <taxon>Stramenopiles</taxon>
        <taxon>Ochrophyta</taxon>
        <taxon>Bacillariophyta</taxon>
        <taxon>Coscinodiscophyceae</taxon>
        <taxon>Thalassiosirophycidae</taxon>
        <taxon>Thalassiosirales</taxon>
        <taxon>Skeletonemataceae</taxon>
        <taxon>Skeletonema</taxon>
        <taxon>Skeletonema marinoi-dohrnii complex</taxon>
    </lineage>
</organism>
<evidence type="ECO:0000256" key="1">
    <source>
        <dbReference type="SAM" id="MobiDB-lite"/>
    </source>
</evidence>
<keyword evidence="2" id="KW-0732">Signal</keyword>
<evidence type="ECO:0008006" key="5">
    <source>
        <dbReference type="Google" id="ProtNLM"/>
    </source>
</evidence>
<feature type="compositionally biased region" description="Basic and acidic residues" evidence="1">
    <location>
        <begin position="402"/>
        <end position="419"/>
    </location>
</feature>
<feature type="region of interest" description="Disordered" evidence="1">
    <location>
        <begin position="389"/>
        <end position="419"/>
    </location>
</feature>
<feature type="chain" id="PRO_5042082280" description="STI1 domain-containing protein" evidence="2">
    <location>
        <begin position="18"/>
        <end position="419"/>
    </location>
</feature>
<name>A0AAD8YEB1_9STRA</name>
<proteinExistence type="predicted"/>
<feature type="signal peptide" evidence="2">
    <location>
        <begin position="1"/>
        <end position="17"/>
    </location>
</feature>
<comment type="caution">
    <text evidence="3">The sequence shown here is derived from an EMBL/GenBank/DDBJ whole genome shotgun (WGS) entry which is preliminary data.</text>
</comment>
<protein>
    <recommendedName>
        <fullName evidence="5">STI1 domain-containing protein</fullName>
    </recommendedName>
</protein>
<evidence type="ECO:0000313" key="3">
    <source>
        <dbReference type="EMBL" id="KAK1744743.1"/>
    </source>
</evidence>
<dbReference type="Proteomes" id="UP001224775">
    <property type="component" value="Unassembled WGS sequence"/>
</dbReference>
<accession>A0AAD8YEB1</accession>
<evidence type="ECO:0000256" key="2">
    <source>
        <dbReference type="SAM" id="SignalP"/>
    </source>
</evidence>
<evidence type="ECO:0000313" key="4">
    <source>
        <dbReference type="Proteomes" id="UP001224775"/>
    </source>
</evidence>
<sequence>MKFSYLSSILFVPLASAFAPSSSGITQYNAGVAQRQCELFSTPSPEDIRRLMEEESSDPKTLADSAERMKNMTPEDMATLIAEMENMDPVQKAQLKGMGMDPDTMLISMKMMKDNPAMMATAQKLMSNMTPEEMMKQSKEAQEKMSSMSKEELEAAAEVAKKQMEQISPDMIDEAVKAMKEVSAADAYTSSDPNVVDAMYAVGEMMSKPPTGKVTFQAFSVLPPIVALRGDRDQDLSKSELEECWEEGSLGATRVDRAGFKRVWDEVQEYFEEDIMEESRLTIHAKVAKKRSSVTPEVQATAAAPVVGQSLGEDEMKFVNEQVKSMSDDDMIAMLEGMGNIGPEEEARMKAMGADPAMMRKAADMMKSNPMMRKAAAMMMKNMSPEQMMQASQQAQSQMKNMSKEDMEKAFEEMNKNAK</sequence>
<dbReference type="EMBL" id="JATAAI010000006">
    <property type="protein sequence ID" value="KAK1744743.1"/>
    <property type="molecule type" value="Genomic_DNA"/>
</dbReference>